<dbReference type="EMBL" id="AZHX01002679">
    <property type="protein sequence ID" value="ETW93279.1"/>
    <property type="molecule type" value="Genomic_DNA"/>
</dbReference>
<gene>
    <name evidence="1" type="ORF">ETSY2_51685</name>
</gene>
<proteinExistence type="predicted"/>
<dbReference type="HOGENOM" id="CLU_2697737_0_0_7"/>
<reference evidence="1 2" key="1">
    <citation type="journal article" date="2014" name="Nature">
        <title>An environmental bacterial taxon with a large and distinct metabolic repertoire.</title>
        <authorList>
            <person name="Wilson M.C."/>
            <person name="Mori T."/>
            <person name="Ruckert C."/>
            <person name="Uria A.R."/>
            <person name="Helf M.J."/>
            <person name="Takada K."/>
            <person name="Gernert C."/>
            <person name="Steffens U.A."/>
            <person name="Heycke N."/>
            <person name="Schmitt S."/>
            <person name="Rinke C."/>
            <person name="Helfrich E.J."/>
            <person name="Brachmann A.O."/>
            <person name="Gurgui C."/>
            <person name="Wakimoto T."/>
            <person name="Kracht M."/>
            <person name="Crusemann M."/>
            <person name="Hentschel U."/>
            <person name="Abe I."/>
            <person name="Matsunaga S."/>
            <person name="Kalinowski J."/>
            <person name="Takeyama H."/>
            <person name="Piel J."/>
        </authorList>
    </citation>
    <scope>NUCLEOTIDE SEQUENCE [LARGE SCALE GENOMIC DNA]</scope>
    <source>
        <strain evidence="2">TSY2</strain>
    </source>
</reference>
<accession>W4L605</accession>
<dbReference type="AlphaFoldDB" id="W4L605"/>
<dbReference type="Proteomes" id="UP000019140">
    <property type="component" value="Unassembled WGS sequence"/>
</dbReference>
<protein>
    <submittedName>
        <fullName evidence="1">Uncharacterized protein</fullName>
    </submittedName>
</protein>
<organism evidence="1 2">
    <name type="scientific">Candidatus Entotheonella gemina</name>
    <dbReference type="NCBI Taxonomy" id="1429439"/>
    <lineage>
        <taxon>Bacteria</taxon>
        <taxon>Pseudomonadati</taxon>
        <taxon>Nitrospinota/Tectimicrobiota group</taxon>
        <taxon>Candidatus Tectimicrobiota</taxon>
        <taxon>Candidatus Entotheonellia</taxon>
        <taxon>Candidatus Entotheonellales</taxon>
        <taxon>Candidatus Entotheonellaceae</taxon>
        <taxon>Candidatus Entotheonella</taxon>
    </lineage>
</organism>
<sequence length="73" mass="8352">MYNMIWHGNCCFYLVFNASYDFLQNDRCMSGFLTRPSSAIAESGFTRIKNIANIHNKPCDELESREPVGWVAA</sequence>
<keyword evidence="2" id="KW-1185">Reference proteome</keyword>
<evidence type="ECO:0000313" key="1">
    <source>
        <dbReference type="EMBL" id="ETW93279.1"/>
    </source>
</evidence>
<comment type="caution">
    <text evidence="1">The sequence shown here is derived from an EMBL/GenBank/DDBJ whole genome shotgun (WGS) entry which is preliminary data.</text>
</comment>
<evidence type="ECO:0000313" key="2">
    <source>
        <dbReference type="Proteomes" id="UP000019140"/>
    </source>
</evidence>
<name>W4L605_9BACT</name>